<keyword evidence="2" id="KW-1185">Reference proteome</keyword>
<evidence type="ECO:0000313" key="1">
    <source>
        <dbReference type="EMBL" id="OAX33315.1"/>
    </source>
</evidence>
<gene>
    <name evidence="1" type="ORF">K503DRAFT_775737</name>
</gene>
<reference evidence="1 2" key="1">
    <citation type="submission" date="2016-06" db="EMBL/GenBank/DDBJ databases">
        <title>Comparative genomics of the ectomycorrhizal sister species Rhizopogon vinicolor and Rhizopogon vesiculosus (Basidiomycota: Boletales) reveals a divergence of the mating type B locus.</title>
        <authorList>
            <consortium name="DOE Joint Genome Institute"/>
            <person name="Mujic A.B."/>
            <person name="Kuo A."/>
            <person name="Tritt A."/>
            <person name="Lipzen A."/>
            <person name="Chen C."/>
            <person name="Johnson J."/>
            <person name="Sharma A."/>
            <person name="Barry K."/>
            <person name="Grigoriev I.V."/>
            <person name="Spatafora J.W."/>
        </authorList>
    </citation>
    <scope>NUCLEOTIDE SEQUENCE [LARGE SCALE GENOMIC DNA]</scope>
    <source>
        <strain evidence="1 2">AM-OR11-026</strain>
    </source>
</reference>
<sequence length="68" mass="7558">MAPPFSPPLSNPPMSSMFSTVVLVGRTNCRAAQECLRLATNPELPNTPLIRWLSPFIKLVQSLHIWAL</sequence>
<dbReference type="InParanoid" id="A0A1B7ML31"/>
<organism evidence="1 2">
    <name type="scientific">Rhizopogon vinicolor AM-OR11-026</name>
    <dbReference type="NCBI Taxonomy" id="1314800"/>
    <lineage>
        <taxon>Eukaryota</taxon>
        <taxon>Fungi</taxon>
        <taxon>Dikarya</taxon>
        <taxon>Basidiomycota</taxon>
        <taxon>Agaricomycotina</taxon>
        <taxon>Agaricomycetes</taxon>
        <taxon>Agaricomycetidae</taxon>
        <taxon>Boletales</taxon>
        <taxon>Suillineae</taxon>
        <taxon>Rhizopogonaceae</taxon>
        <taxon>Rhizopogon</taxon>
    </lineage>
</organism>
<protein>
    <submittedName>
        <fullName evidence="1">Uncharacterized protein</fullName>
    </submittedName>
</protein>
<evidence type="ECO:0000313" key="2">
    <source>
        <dbReference type="Proteomes" id="UP000092154"/>
    </source>
</evidence>
<name>A0A1B7ML31_9AGAM</name>
<dbReference type="AlphaFoldDB" id="A0A1B7ML31"/>
<proteinExistence type="predicted"/>
<accession>A0A1B7ML31</accession>
<dbReference type="EMBL" id="KV448791">
    <property type="protein sequence ID" value="OAX33315.1"/>
    <property type="molecule type" value="Genomic_DNA"/>
</dbReference>
<dbReference type="Proteomes" id="UP000092154">
    <property type="component" value="Unassembled WGS sequence"/>
</dbReference>